<feature type="compositionally biased region" description="Low complexity" evidence="4">
    <location>
        <begin position="187"/>
        <end position="229"/>
    </location>
</feature>
<dbReference type="NCBIfam" id="TIGR00621">
    <property type="entry name" value="ssb"/>
    <property type="match status" value="1"/>
</dbReference>
<keyword evidence="1 2" id="KW-0238">DNA-binding</keyword>
<evidence type="ECO:0000313" key="5">
    <source>
        <dbReference type="EMBL" id="AZG74945.1"/>
    </source>
</evidence>
<name>A0A3G8M0S6_9GAMM</name>
<feature type="compositionally biased region" description="Gly residues" evidence="4">
    <location>
        <begin position="118"/>
        <end position="127"/>
    </location>
</feature>
<keyword evidence="2" id="KW-0227">DNA damage</keyword>
<protein>
    <recommendedName>
        <fullName evidence="2 3">Single-stranded DNA-binding protein</fullName>
        <shortName evidence="2">SSB</shortName>
    </recommendedName>
</protein>
<accession>A0A3G8M0S6</accession>
<dbReference type="Proteomes" id="UP000278035">
    <property type="component" value="Chromosome"/>
</dbReference>
<sequence length="244" mass="26503">MASRGVNKVILVGNLGKDPEVRYMPNGNAVANFTIATSESWKDQQGQMQERTEWHNIVMYRRLAEIAGEYLKKGSKVYLEGKLQTSKWQDQTTGQDRYKTEINAMEMQMLDSRNSGDNAGGGQGQYQGQGQSSGQNSGQNMGQQSRPAPTAQARPPQAQYNQTAPAAGNAAYQAQPDAGQQQGGGYQQQSAPAQQAAPAYAPKPAAAPQGNFQQQNAPAQRPAPQPQQNFTPDLDEGWDDDIPF</sequence>
<dbReference type="PROSITE" id="PS50935">
    <property type="entry name" value="SSB"/>
    <property type="match status" value="1"/>
</dbReference>
<dbReference type="PANTHER" id="PTHR10302:SF27">
    <property type="entry name" value="SINGLE-STRANDED DNA-BINDING PROTEIN"/>
    <property type="match status" value="1"/>
</dbReference>
<dbReference type="GO" id="GO:0006281">
    <property type="term" value="P:DNA repair"/>
    <property type="evidence" value="ECO:0007669"/>
    <property type="project" value="UniProtKB-UniRule"/>
</dbReference>
<reference evidence="6" key="1">
    <citation type="submission" date="2018-11" db="EMBL/GenBank/DDBJ databases">
        <title>Shewanella sp. M2.</title>
        <authorList>
            <person name="Hwang Y.J."/>
            <person name="Hwang C.Y."/>
        </authorList>
    </citation>
    <scope>NUCLEOTIDE SEQUENCE [LARGE SCALE GENOMIC DNA]</scope>
    <source>
        <strain evidence="6">LMG 19866</strain>
    </source>
</reference>
<keyword evidence="2" id="KW-0234">DNA repair</keyword>
<dbReference type="PANTHER" id="PTHR10302">
    <property type="entry name" value="SINGLE-STRANDED DNA-BINDING PROTEIN"/>
    <property type="match status" value="1"/>
</dbReference>
<dbReference type="EMBL" id="CP034015">
    <property type="protein sequence ID" value="AZG74945.1"/>
    <property type="molecule type" value="Genomic_DNA"/>
</dbReference>
<feature type="compositionally biased region" description="Acidic residues" evidence="4">
    <location>
        <begin position="233"/>
        <end position="244"/>
    </location>
</feature>
<dbReference type="SUPFAM" id="SSF50249">
    <property type="entry name" value="Nucleic acid-binding proteins"/>
    <property type="match status" value="1"/>
</dbReference>
<dbReference type="KEGG" id="slj:EGC82_20625"/>
<dbReference type="InterPro" id="IPR000424">
    <property type="entry name" value="Primosome_PriB/ssb"/>
</dbReference>
<dbReference type="RefSeq" id="WP_124732413.1">
    <property type="nucleotide sequence ID" value="NZ_CBCSKC010000002.1"/>
</dbReference>
<organism evidence="5 6">
    <name type="scientific">Shewanella livingstonensis</name>
    <dbReference type="NCBI Taxonomy" id="150120"/>
    <lineage>
        <taxon>Bacteria</taxon>
        <taxon>Pseudomonadati</taxon>
        <taxon>Pseudomonadota</taxon>
        <taxon>Gammaproteobacteria</taxon>
        <taxon>Alteromonadales</taxon>
        <taxon>Shewanellaceae</taxon>
        <taxon>Shewanella</taxon>
    </lineage>
</organism>
<dbReference type="GO" id="GO:0009295">
    <property type="term" value="C:nucleoid"/>
    <property type="evidence" value="ECO:0007669"/>
    <property type="project" value="TreeGrafter"/>
</dbReference>
<keyword evidence="2" id="KW-0235">DNA replication</keyword>
<dbReference type="OrthoDB" id="9809878at2"/>
<dbReference type="HAMAP" id="MF_00984">
    <property type="entry name" value="SSB"/>
    <property type="match status" value="1"/>
</dbReference>
<comment type="subunit">
    <text evidence="2">Homotetramer.</text>
</comment>
<dbReference type="InterPro" id="IPR012340">
    <property type="entry name" value="NA-bd_OB-fold"/>
</dbReference>
<dbReference type="GO" id="GO:0006260">
    <property type="term" value="P:DNA replication"/>
    <property type="evidence" value="ECO:0007669"/>
    <property type="project" value="UniProtKB-UniRule"/>
</dbReference>
<proteinExistence type="inferred from homology"/>
<dbReference type="GO" id="GO:0006310">
    <property type="term" value="P:DNA recombination"/>
    <property type="evidence" value="ECO:0007669"/>
    <property type="project" value="UniProtKB-UniRule"/>
</dbReference>
<feature type="compositionally biased region" description="Low complexity" evidence="4">
    <location>
        <begin position="128"/>
        <end position="180"/>
    </location>
</feature>
<comment type="function">
    <text evidence="2">Plays an important role in DNA replication, recombination and repair. Binds to ssDNA and to an array of partner proteins to recruit them to their sites of action during DNA metabolism.</text>
</comment>
<gene>
    <name evidence="5" type="ORF">EGC82_20625</name>
</gene>
<dbReference type="AlphaFoldDB" id="A0A3G8M0S6"/>
<keyword evidence="2" id="KW-0233">DNA recombination</keyword>
<evidence type="ECO:0000256" key="3">
    <source>
        <dbReference type="RuleBase" id="RU000524"/>
    </source>
</evidence>
<evidence type="ECO:0000256" key="4">
    <source>
        <dbReference type="SAM" id="MobiDB-lite"/>
    </source>
</evidence>
<evidence type="ECO:0000256" key="2">
    <source>
        <dbReference type="HAMAP-Rule" id="MF_00984"/>
    </source>
</evidence>
<keyword evidence="6" id="KW-1185">Reference proteome</keyword>
<comment type="caution">
    <text evidence="2">Lacks conserved residue(s) required for the propagation of feature annotation.</text>
</comment>
<evidence type="ECO:0000256" key="1">
    <source>
        <dbReference type="ARBA" id="ARBA00023125"/>
    </source>
</evidence>
<dbReference type="GO" id="GO:0003697">
    <property type="term" value="F:single-stranded DNA binding"/>
    <property type="evidence" value="ECO:0007669"/>
    <property type="project" value="UniProtKB-UniRule"/>
</dbReference>
<dbReference type="InterPro" id="IPR011344">
    <property type="entry name" value="ssDNA-bd"/>
</dbReference>
<feature type="region of interest" description="Disordered" evidence="4">
    <location>
        <begin position="112"/>
        <end position="244"/>
    </location>
</feature>
<dbReference type="CDD" id="cd04496">
    <property type="entry name" value="SSB_OBF"/>
    <property type="match status" value="1"/>
</dbReference>
<feature type="short sequence motif" description="Important for interaction with partner proteins" evidence="2">
    <location>
        <begin position="239"/>
        <end position="244"/>
    </location>
</feature>
<evidence type="ECO:0000313" key="6">
    <source>
        <dbReference type="Proteomes" id="UP000278035"/>
    </source>
</evidence>
<dbReference type="Pfam" id="PF00436">
    <property type="entry name" value="SSB"/>
    <property type="match status" value="1"/>
</dbReference>
<dbReference type="Gene3D" id="2.40.50.140">
    <property type="entry name" value="Nucleic acid-binding proteins"/>
    <property type="match status" value="1"/>
</dbReference>